<evidence type="ECO:0000256" key="2">
    <source>
        <dbReference type="ARBA" id="ARBA00004651"/>
    </source>
</evidence>
<comment type="similarity">
    <text evidence="4 19">Belongs to the CobS family.</text>
</comment>
<evidence type="ECO:0000256" key="11">
    <source>
        <dbReference type="ARBA" id="ARBA00022842"/>
    </source>
</evidence>
<dbReference type="AlphaFoldDB" id="A0A1M5PU77"/>
<keyword evidence="9 19" id="KW-0808">Transferase</keyword>
<feature type="transmembrane region" description="Helical" evidence="19">
    <location>
        <begin position="148"/>
        <end position="170"/>
    </location>
</feature>
<evidence type="ECO:0000256" key="10">
    <source>
        <dbReference type="ARBA" id="ARBA00022692"/>
    </source>
</evidence>
<feature type="transmembrane region" description="Helical" evidence="19">
    <location>
        <begin position="246"/>
        <end position="264"/>
    </location>
</feature>
<evidence type="ECO:0000313" key="20">
    <source>
        <dbReference type="EMBL" id="SHH05170.1"/>
    </source>
</evidence>
<evidence type="ECO:0000313" key="21">
    <source>
        <dbReference type="Proteomes" id="UP000184485"/>
    </source>
</evidence>
<reference evidence="20 21" key="1">
    <citation type="submission" date="2016-11" db="EMBL/GenBank/DDBJ databases">
        <authorList>
            <person name="Jaros S."/>
            <person name="Januszkiewicz K."/>
            <person name="Wedrychowicz H."/>
        </authorList>
    </citation>
    <scope>NUCLEOTIDE SEQUENCE [LARGE SCALE GENOMIC DNA]</scope>
    <source>
        <strain evidence="20 21">DSM 19436</strain>
    </source>
</reference>
<dbReference type="GO" id="GO:0051073">
    <property type="term" value="F:adenosylcobinamide-GDP ribazoletransferase activity"/>
    <property type="evidence" value="ECO:0007669"/>
    <property type="project" value="UniProtKB-UniRule"/>
</dbReference>
<evidence type="ECO:0000256" key="19">
    <source>
        <dbReference type="HAMAP-Rule" id="MF_00719"/>
    </source>
</evidence>
<keyword evidence="10 19" id="KW-0812">Transmembrane</keyword>
<sequence length="265" mass="26556">MPRADRGLGDVGRDIAIALAFLTRVPAVRLGLDPAAATDLRRAVRVFPLAGALIGAVGGLVLLLGNALGLPPLASALIAIGTIAVGTGALHEDGLADTADGFGGGRTLTARLAIMRDSRIGSYGALALIFSVVLKASLLAAFLPLAPWAAVFALVAAETIGRASIVYHWADQPPARPDGLAGSIGQPDEETRWMTLVYALAIGLVAGTVAAGPIAALVALAAAALATIGFGQASRRLIGGHTGDTLGAVEQIAVLATLIALVAFA</sequence>
<evidence type="ECO:0000256" key="4">
    <source>
        <dbReference type="ARBA" id="ARBA00010561"/>
    </source>
</evidence>
<keyword evidence="21" id="KW-1185">Reference proteome</keyword>
<dbReference type="GO" id="GO:0005886">
    <property type="term" value="C:plasma membrane"/>
    <property type="evidence" value="ECO:0007669"/>
    <property type="project" value="UniProtKB-SubCell"/>
</dbReference>
<evidence type="ECO:0000256" key="7">
    <source>
        <dbReference type="ARBA" id="ARBA00022475"/>
    </source>
</evidence>
<evidence type="ECO:0000256" key="9">
    <source>
        <dbReference type="ARBA" id="ARBA00022679"/>
    </source>
</evidence>
<comment type="subcellular location">
    <subcellularLocation>
        <location evidence="2 19">Cell membrane</location>
        <topology evidence="2 19">Multi-pass membrane protein</topology>
    </subcellularLocation>
</comment>
<comment type="catalytic activity">
    <reaction evidence="18 19">
        <text>alpha-ribazole 5'-phosphate + adenosylcob(III)inamide-GDP = adenosylcob(III)alamin 5'-phosphate + GMP + H(+)</text>
        <dbReference type="Rhea" id="RHEA:23560"/>
        <dbReference type="ChEBI" id="CHEBI:15378"/>
        <dbReference type="ChEBI" id="CHEBI:57918"/>
        <dbReference type="ChEBI" id="CHEBI:58115"/>
        <dbReference type="ChEBI" id="CHEBI:60487"/>
        <dbReference type="ChEBI" id="CHEBI:60493"/>
        <dbReference type="EC" id="2.7.8.26"/>
    </reaction>
</comment>
<dbReference type="GO" id="GO:0008818">
    <property type="term" value="F:cobalamin 5'-phosphate synthase activity"/>
    <property type="evidence" value="ECO:0007669"/>
    <property type="project" value="UniProtKB-UniRule"/>
</dbReference>
<gene>
    <name evidence="19" type="primary">cobS</name>
    <name evidence="20" type="ORF">SAMN02745157_0243</name>
</gene>
<dbReference type="PANTHER" id="PTHR34148">
    <property type="entry name" value="ADENOSYLCOBINAMIDE-GDP RIBAZOLETRANSFERASE"/>
    <property type="match status" value="1"/>
</dbReference>
<protein>
    <recommendedName>
        <fullName evidence="6 19">Adenosylcobinamide-GDP ribazoletransferase</fullName>
        <ecNumber evidence="5 19">2.7.8.26</ecNumber>
    </recommendedName>
    <alternativeName>
        <fullName evidence="16 19">Cobalamin synthase</fullName>
    </alternativeName>
    <alternativeName>
        <fullName evidence="15 19">Cobalamin-5'-phosphate synthase</fullName>
    </alternativeName>
</protein>
<dbReference type="OrthoDB" id="9794626at2"/>
<feature type="transmembrane region" description="Helical" evidence="19">
    <location>
        <begin position="196"/>
        <end position="226"/>
    </location>
</feature>
<proteinExistence type="inferred from homology"/>
<evidence type="ECO:0000256" key="18">
    <source>
        <dbReference type="ARBA" id="ARBA00049504"/>
    </source>
</evidence>
<evidence type="ECO:0000256" key="3">
    <source>
        <dbReference type="ARBA" id="ARBA00004663"/>
    </source>
</evidence>
<evidence type="ECO:0000256" key="15">
    <source>
        <dbReference type="ARBA" id="ARBA00032605"/>
    </source>
</evidence>
<dbReference type="EC" id="2.7.8.26" evidence="5 19"/>
<evidence type="ECO:0000256" key="14">
    <source>
        <dbReference type="ARBA" id="ARBA00025228"/>
    </source>
</evidence>
<evidence type="ECO:0000256" key="12">
    <source>
        <dbReference type="ARBA" id="ARBA00022989"/>
    </source>
</evidence>
<dbReference type="GO" id="GO:0009236">
    <property type="term" value="P:cobalamin biosynthetic process"/>
    <property type="evidence" value="ECO:0007669"/>
    <property type="project" value="UniProtKB-UniRule"/>
</dbReference>
<comment type="cofactor">
    <cofactor evidence="1 19">
        <name>Mg(2+)</name>
        <dbReference type="ChEBI" id="CHEBI:18420"/>
    </cofactor>
</comment>
<evidence type="ECO:0000256" key="6">
    <source>
        <dbReference type="ARBA" id="ARBA00015850"/>
    </source>
</evidence>
<dbReference type="PANTHER" id="PTHR34148:SF1">
    <property type="entry name" value="ADENOSYLCOBINAMIDE-GDP RIBAZOLETRANSFERASE"/>
    <property type="match status" value="1"/>
</dbReference>
<feature type="transmembrane region" description="Helical" evidence="19">
    <location>
        <begin position="120"/>
        <end position="142"/>
    </location>
</feature>
<keyword evidence="13 19" id="KW-0472">Membrane</keyword>
<dbReference type="NCBIfam" id="TIGR00317">
    <property type="entry name" value="cobS"/>
    <property type="match status" value="1"/>
</dbReference>
<evidence type="ECO:0000256" key="8">
    <source>
        <dbReference type="ARBA" id="ARBA00022573"/>
    </source>
</evidence>
<feature type="transmembrane region" description="Helical" evidence="19">
    <location>
        <begin position="70"/>
        <end position="90"/>
    </location>
</feature>
<evidence type="ECO:0000256" key="5">
    <source>
        <dbReference type="ARBA" id="ARBA00013200"/>
    </source>
</evidence>
<dbReference type="EMBL" id="FQUP01000012">
    <property type="protein sequence ID" value="SHH05170.1"/>
    <property type="molecule type" value="Genomic_DNA"/>
</dbReference>
<dbReference type="RefSeq" id="WP_084527985.1">
    <property type="nucleotide sequence ID" value="NZ_FQUP01000012.1"/>
</dbReference>
<dbReference type="HAMAP" id="MF_00719">
    <property type="entry name" value="CobS"/>
    <property type="match status" value="1"/>
</dbReference>
<dbReference type="Pfam" id="PF02654">
    <property type="entry name" value="CobS"/>
    <property type="match status" value="1"/>
</dbReference>
<comment type="pathway">
    <text evidence="3 19">Cofactor biosynthesis; adenosylcobalamin biosynthesis; adenosylcobalamin from cob(II)yrinate a,c-diamide: step 7/7.</text>
</comment>
<comment type="catalytic activity">
    <reaction evidence="17 19">
        <text>alpha-ribazole + adenosylcob(III)inamide-GDP = adenosylcob(III)alamin + GMP + H(+)</text>
        <dbReference type="Rhea" id="RHEA:16049"/>
        <dbReference type="ChEBI" id="CHEBI:10329"/>
        <dbReference type="ChEBI" id="CHEBI:15378"/>
        <dbReference type="ChEBI" id="CHEBI:18408"/>
        <dbReference type="ChEBI" id="CHEBI:58115"/>
        <dbReference type="ChEBI" id="CHEBI:60487"/>
        <dbReference type="EC" id="2.7.8.26"/>
    </reaction>
</comment>
<accession>A0A1M5PU77</accession>
<dbReference type="STRING" id="1122133.SAMN02745157_0243"/>
<name>A0A1M5PU77_9HYPH</name>
<feature type="transmembrane region" description="Helical" evidence="19">
    <location>
        <begin position="44"/>
        <end position="64"/>
    </location>
</feature>
<evidence type="ECO:0000256" key="13">
    <source>
        <dbReference type="ARBA" id="ARBA00023136"/>
    </source>
</evidence>
<evidence type="ECO:0000256" key="17">
    <source>
        <dbReference type="ARBA" id="ARBA00048623"/>
    </source>
</evidence>
<evidence type="ECO:0000256" key="1">
    <source>
        <dbReference type="ARBA" id="ARBA00001946"/>
    </source>
</evidence>
<keyword evidence="7 19" id="KW-1003">Cell membrane</keyword>
<keyword evidence="12 19" id="KW-1133">Transmembrane helix</keyword>
<organism evidence="20 21">
    <name type="scientific">Kaistia soli DSM 19436</name>
    <dbReference type="NCBI Taxonomy" id="1122133"/>
    <lineage>
        <taxon>Bacteria</taxon>
        <taxon>Pseudomonadati</taxon>
        <taxon>Pseudomonadota</taxon>
        <taxon>Alphaproteobacteria</taxon>
        <taxon>Hyphomicrobiales</taxon>
        <taxon>Kaistiaceae</taxon>
        <taxon>Kaistia</taxon>
    </lineage>
</organism>
<dbReference type="UniPathway" id="UPA00148">
    <property type="reaction ID" value="UER00238"/>
</dbReference>
<comment type="function">
    <text evidence="14 19">Joins adenosylcobinamide-GDP and alpha-ribazole to generate adenosylcobalamin (Ado-cobalamin). Also synthesizes adenosylcobalamin 5'-phosphate from adenosylcobinamide-GDP and alpha-ribazole 5'-phosphate.</text>
</comment>
<keyword evidence="8 19" id="KW-0169">Cobalamin biosynthesis</keyword>
<keyword evidence="11 19" id="KW-0460">Magnesium</keyword>
<evidence type="ECO:0000256" key="16">
    <source>
        <dbReference type="ARBA" id="ARBA00032853"/>
    </source>
</evidence>
<dbReference type="Proteomes" id="UP000184485">
    <property type="component" value="Unassembled WGS sequence"/>
</dbReference>
<dbReference type="InterPro" id="IPR003805">
    <property type="entry name" value="CobS"/>
</dbReference>